<accession>A0A8D4BM38</accession>
<feature type="region of interest" description="Disordered" evidence="1">
    <location>
        <begin position="1"/>
        <end position="38"/>
    </location>
</feature>
<gene>
    <name evidence="2" type="ORF">BMWSH_1364</name>
</gene>
<reference evidence="2 3" key="1">
    <citation type="journal article" date="2011" name="J. Bacteriol.">
        <title>Complete genome sequence of the industrial strain Bacillus megaterium WSH-002.</title>
        <authorList>
            <person name="Liu L."/>
            <person name="Li Y."/>
            <person name="Zhang J."/>
            <person name="Zou W."/>
            <person name="Zhou Z."/>
            <person name="Liu J."/>
            <person name="Li X."/>
            <person name="Wang L."/>
            <person name="Chen J."/>
        </authorList>
    </citation>
    <scope>NUCLEOTIDE SEQUENCE [LARGE SCALE GENOMIC DNA]</scope>
    <source>
        <strain evidence="2 3">WSH-002</strain>
    </source>
</reference>
<sequence>MIGGQGEDSCGTSGRGETPQEPSDEEAQQPPAESEALYGNQLRCNKRFSSCISFVRL</sequence>
<evidence type="ECO:0000313" key="3">
    <source>
        <dbReference type="Proteomes" id="UP000001283"/>
    </source>
</evidence>
<proteinExistence type="predicted"/>
<name>A0A8D4BM38_PRIMW</name>
<evidence type="ECO:0000313" key="2">
    <source>
        <dbReference type="EMBL" id="AEN88248.1"/>
    </source>
</evidence>
<dbReference type="EMBL" id="CP003017">
    <property type="protein sequence ID" value="AEN88248.1"/>
    <property type="molecule type" value="Genomic_DNA"/>
</dbReference>
<dbReference type="Proteomes" id="UP000001283">
    <property type="component" value="Chromosome"/>
</dbReference>
<dbReference type="KEGG" id="bmh:BMWSH_1364"/>
<organism evidence="2 3">
    <name type="scientific">Priestia megaterium (strain WSH-002)</name>
    <name type="common">Bacillus megaterium</name>
    <dbReference type="NCBI Taxonomy" id="1006007"/>
    <lineage>
        <taxon>Bacteria</taxon>
        <taxon>Bacillati</taxon>
        <taxon>Bacillota</taxon>
        <taxon>Bacilli</taxon>
        <taxon>Bacillales</taxon>
        <taxon>Bacillaceae</taxon>
        <taxon>Priestia</taxon>
    </lineage>
</organism>
<dbReference type="AlphaFoldDB" id="A0A8D4BM38"/>
<dbReference type="RefSeq" id="WP_014458709.1">
    <property type="nucleotide sequence ID" value="NC_017138.1"/>
</dbReference>
<evidence type="ECO:0000256" key="1">
    <source>
        <dbReference type="SAM" id="MobiDB-lite"/>
    </source>
</evidence>
<protein>
    <submittedName>
        <fullName evidence="2">Uncharacterized protein</fullName>
    </submittedName>
</protein>